<name>A7RLQ0_NEMVE</name>
<evidence type="ECO:0000256" key="4">
    <source>
        <dbReference type="ARBA" id="ARBA00022989"/>
    </source>
</evidence>
<protein>
    <recommendedName>
        <fullName evidence="10">G-protein coupled receptors family 1 profile domain-containing protein</fullName>
    </recommendedName>
</protein>
<dbReference type="GO" id="GO:0007186">
    <property type="term" value="P:G protein-coupled receptor signaling pathway"/>
    <property type="evidence" value="ECO:0000318"/>
    <property type="project" value="GO_Central"/>
</dbReference>
<feature type="transmembrane region" description="Helical" evidence="9">
    <location>
        <begin position="37"/>
        <end position="62"/>
    </location>
</feature>
<dbReference type="InterPro" id="IPR000276">
    <property type="entry name" value="GPCR_Rhodpsn"/>
</dbReference>
<evidence type="ECO:0000313" key="12">
    <source>
        <dbReference type="Proteomes" id="UP000001593"/>
    </source>
</evidence>
<dbReference type="PRINTS" id="PR00237">
    <property type="entry name" value="GPCRRHODOPSN"/>
</dbReference>
<comment type="subcellular location">
    <subcellularLocation>
        <location evidence="1">Cell membrane</location>
        <topology evidence="1">Multi-pass membrane protein</topology>
    </subcellularLocation>
</comment>
<dbReference type="Pfam" id="PF00001">
    <property type="entry name" value="7tm_1"/>
    <property type="match status" value="1"/>
</dbReference>
<keyword evidence="5" id="KW-0297">G-protein coupled receptor</keyword>
<evidence type="ECO:0000256" key="6">
    <source>
        <dbReference type="ARBA" id="ARBA00023136"/>
    </source>
</evidence>
<evidence type="ECO:0000256" key="3">
    <source>
        <dbReference type="ARBA" id="ARBA00022692"/>
    </source>
</evidence>
<feature type="non-terminal residue" evidence="11">
    <location>
        <position position="124"/>
    </location>
</feature>
<evidence type="ECO:0000256" key="1">
    <source>
        <dbReference type="ARBA" id="ARBA00004651"/>
    </source>
</evidence>
<sequence length="124" mass="13718">YWATRMIIAVITVIGNGVVIAVISCSRRLRNQPNMFILSLAIADFSVGLFITPTGFICLRLVQCDPRIQAVFYNALLHASMANLLTLTIDRLLAVTYPLRYRTLVTGFRMAVGVAAAWVTPFVV</sequence>
<dbReference type="HOGENOM" id="CLU_009579_29_8_1"/>
<evidence type="ECO:0000256" key="9">
    <source>
        <dbReference type="SAM" id="Phobius"/>
    </source>
</evidence>
<keyword evidence="4 9" id="KW-1133">Transmembrane helix</keyword>
<feature type="transmembrane region" description="Helical" evidence="9">
    <location>
        <begin position="68"/>
        <end position="89"/>
    </location>
</feature>
<dbReference type="EMBL" id="DS469518">
    <property type="protein sequence ID" value="EDO47730.1"/>
    <property type="molecule type" value="Genomic_DNA"/>
</dbReference>
<feature type="transmembrane region" description="Helical" evidence="9">
    <location>
        <begin position="6"/>
        <end position="25"/>
    </location>
</feature>
<evidence type="ECO:0000256" key="2">
    <source>
        <dbReference type="ARBA" id="ARBA00022475"/>
    </source>
</evidence>
<evidence type="ECO:0000313" key="11">
    <source>
        <dbReference type="EMBL" id="EDO47730.1"/>
    </source>
</evidence>
<dbReference type="Proteomes" id="UP000001593">
    <property type="component" value="Unassembled WGS sequence"/>
</dbReference>
<proteinExistence type="predicted"/>
<evidence type="ECO:0000256" key="8">
    <source>
        <dbReference type="ARBA" id="ARBA00023224"/>
    </source>
</evidence>
<dbReference type="PROSITE" id="PS50262">
    <property type="entry name" value="G_PROTEIN_RECEP_F1_2"/>
    <property type="match status" value="1"/>
</dbReference>
<dbReference type="AlphaFoldDB" id="A7RLQ0"/>
<feature type="non-terminal residue" evidence="11">
    <location>
        <position position="1"/>
    </location>
</feature>
<dbReference type="InterPro" id="IPR017452">
    <property type="entry name" value="GPCR_Rhodpsn_7TM"/>
</dbReference>
<keyword evidence="12" id="KW-1185">Reference proteome</keyword>
<evidence type="ECO:0000256" key="7">
    <source>
        <dbReference type="ARBA" id="ARBA00023170"/>
    </source>
</evidence>
<keyword evidence="7" id="KW-0675">Receptor</keyword>
<keyword evidence="2" id="KW-1003">Cell membrane</keyword>
<gene>
    <name evidence="11" type="ORF">NEMVEDRAFT_v1g85861</name>
</gene>
<dbReference type="SUPFAM" id="SSF81321">
    <property type="entry name" value="Family A G protein-coupled receptor-like"/>
    <property type="match status" value="1"/>
</dbReference>
<feature type="domain" description="G-protein coupled receptors family 1 profile" evidence="10">
    <location>
        <begin position="15"/>
        <end position="124"/>
    </location>
</feature>
<dbReference type="PhylomeDB" id="A7RLQ0"/>
<evidence type="ECO:0000259" key="10">
    <source>
        <dbReference type="PROSITE" id="PS50262"/>
    </source>
</evidence>
<dbReference type="STRING" id="45351.A7RLQ0"/>
<organism evidence="11 12">
    <name type="scientific">Nematostella vectensis</name>
    <name type="common">Starlet sea anemone</name>
    <dbReference type="NCBI Taxonomy" id="45351"/>
    <lineage>
        <taxon>Eukaryota</taxon>
        <taxon>Metazoa</taxon>
        <taxon>Cnidaria</taxon>
        <taxon>Anthozoa</taxon>
        <taxon>Hexacorallia</taxon>
        <taxon>Actiniaria</taxon>
        <taxon>Edwardsiidae</taxon>
        <taxon>Nematostella</taxon>
    </lineage>
</organism>
<dbReference type="OMA" id="QPNMFIL"/>
<keyword evidence="3 9" id="KW-0812">Transmembrane</keyword>
<dbReference type="Gene3D" id="1.20.1070.10">
    <property type="entry name" value="Rhodopsin 7-helix transmembrane proteins"/>
    <property type="match status" value="1"/>
</dbReference>
<dbReference type="PANTHER" id="PTHR24249:SF372">
    <property type="entry name" value="G-PROTEIN COUPLED RECEPTORS FAMILY 1 PROFILE DOMAIN-CONTAINING PROTEIN"/>
    <property type="match status" value="1"/>
</dbReference>
<dbReference type="InParanoid" id="A7RLQ0"/>
<dbReference type="PANTHER" id="PTHR24249">
    <property type="entry name" value="HISTAMINE RECEPTOR-RELATED G-PROTEIN COUPLED RECEPTOR"/>
    <property type="match status" value="1"/>
</dbReference>
<feature type="transmembrane region" description="Helical" evidence="9">
    <location>
        <begin position="101"/>
        <end position="119"/>
    </location>
</feature>
<keyword evidence="8" id="KW-0807">Transducer</keyword>
<dbReference type="GO" id="GO:0004930">
    <property type="term" value="F:G protein-coupled receptor activity"/>
    <property type="evidence" value="ECO:0000318"/>
    <property type="project" value="GO_Central"/>
</dbReference>
<dbReference type="eggNOG" id="KOG3656">
    <property type="taxonomic scope" value="Eukaryota"/>
</dbReference>
<reference evidence="11 12" key="1">
    <citation type="journal article" date="2007" name="Science">
        <title>Sea anemone genome reveals ancestral eumetazoan gene repertoire and genomic organization.</title>
        <authorList>
            <person name="Putnam N.H."/>
            <person name="Srivastava M."/>
            <person name="Hellsten U."/>
            <person name="Dirks B."/>
            <person name="Chapman J."/>
            <person name="Salamov A."/>
            <person name="Terry A."/>
            <person name="Shapiro H."/>
            <person name="Lindquist E."/>
            <person name="Kapitonov V.V."/>
            <person name="Jurka J."/>
            <person name="Genikhovich G."/>
            <person name="Grigoriev I.V."/>
            <person name="Lucas S.M."/>
            <person name="Steele R.E."/>
            <person name="Finnerty J.R."/>
            <person name="Technau U."/>
            <person name="Martindale M.Q."/>
            <person name="Rokhsar D.S."/>
        </authorList>
    </citation>
    <scope>NUCLEOTIDE SEQUENCE [LARGE SCALE GENOMIC DNA]</scope>
    <source>
        <strain evidence="12">CH2 X CH6</strain>
    </source>
</reference>
<accession>A7RLQ0</accession>
<dbReference type="InterPro" id="IPR050569">
    <property type="entry name" value="TAAR"/>
</dbReference>
<keyword evidence="6 9" id="KW-0472">Membrane</keyword>
<dbReference type="GO" id="GO:0005886">
    <property type="term" value="C:plasma membrane"/>
    <property type="evidence" value="ECO:0000318"/>
    <property type="project" value="GO_Central"/>
</dbReference>
<evidence type="ECO:0000256" key="5">
    <source>
        <dbReference type="ARBA" id="ARBA00023040"/>
    </source>
</evidence>